<evidence type="ECO:0000313" key="13">
    <source>
        <dbReference type="Proteomes" id="UP001217044"/>
    </source>
</evidence>
<dbReference type="Pfam" id="PF00082">
    <property type="entry name" value="Peptidase_S8"/>
    <property type="match status" value="2"/>
</dbReference>
<evidence type="ECO:0000256" key="6">
    <source>
        <dbReference type="ARBA" id="ARBA00022825"/>
    </source>
</evidence>
<dbReference type="PANTHER" id="PTHR43806:SF11">
    <property type="entry name" value="CEREVISIN-RELATED"/>
    <property type="match status" value="1"/>
</dbReference>
<dbReference type="InterPro" id="IPR015500">
    <property type="entry name" value="Peptidase_S8_subtilisin-rel"/>
</dbReference>
<evidence type="ECO:0000259" key="10">
    <source>
        <dbReference type="Pfam" id="PF00082"/>
    </source>
</evidence>
<dbReference type="SUPFAM" id="SSF54897">
    <property type="entry name" value="Protease propeptides/inhibitors"/>
    <property type="match status" value="1"/>
</dbReference>
<keyword evidence="3 7" id="KW-0645">Protease</keyword>
<dbReference type="InterPro" id="IPR023828">
    <property type="entry name" value="Peptidase_S8_Ser-AS"/>
</dbReference>
<proteinExistence type="inferred from homology"/>
<dbReference type="Proteomes" id="UP001217044">
    <property type="component" value="Chromosome"/>
</dbReference>
<evidence type="ECO:0000256" key="8">
    <source>
        <dbReference type="RuleBase" id="RU003355"/>
    </source>
</evidence>
<dbReference type="Gene3D" id="3.40.50.200">
    <property type="entry name" value="Peptidase S8/S53 domain"/>
    <property type="match status" value="1"/>
</dbReference>
<dbReference type="Gene3D" id="3.30.70.80">
    <property type="entry name" value="Peptidase S8 propeptide/proteinase inhibitor I9"/>
    <property type="match status" value="1"/>
</dbReference>
<name>A0ABY7UYL1_9DEIO</name>
<dbReference type="InterPro" id="IPR023827">
    <property type="entry name" value="Peptidase_S8_Asp-AS"/>
</dbReference>
<keyword evidence="13" id="KW-1185">Reference proteome</keyword>
<organism evidence="12 13">
    <name type="scientific">Deinococcus aquaticus</name>
    <dbReference type="NCBI Taxonomy" id="328692"/>
    <lineage>
        <taxon>Bacteria</taxon>
        <taxon>Thermotogati</taxon>
        <taxon>Deinococcota</taxon>
        <taxon>Deinococci</taxon>
        <taxon>Deinococcales</taxon>
        <taxon>Deinococcaceae</taxon>
        <taxon>Deinococcus</taxon>
    </lineage>
</organism>
<evidence type="ECO:0000256" key="7">
    <source>
        <dbReference type="PROSITE-ProRule" id="PRU01240"/>
    </source>
</evidence>
<feature type="active site" description="Charge relay system" evidence="7">
    <location>
        <position position="191"/>
    </location>
</feature>
<dbReference type="Pfam" id="PF02225">
    <property type="entry name" value="PA"/>
    <property type="match status" value="1"/>
</dbReference>
<keyword evidence="2" id="KW-0964">Secreted</keyword>
<dbReference type="InterPro" id="IPR037045">
    <property type="entry name" value="S8pro/Inhibitor_I9_sf"/>
</dbReference>
<reference evidence="12 13" key="1">
    <citation type="submission" date="2022-12" db="EMBL/GenBank/DDBJ databases">
        <title>Genome Sequence of Deinococcus aquaticus Type Strain PB314.</title>
        <authorList>
            <person name="Albert C."/>
            <person name="Hill J."/>
            <person name="Boren L."/>
            <person name="Scholz-Ng S."/>
            <person name="Fatema N."/>
            <person name="Grosso R."/>
            <person name="Soboslay E."/>
            <person name="Tuohy J."/>
        </authorList>
    </citation>
    <scope>NUCLEOTIDE SEQUENCE [LARGE SCALE GENOMIC DNA]</scope>
    <source>
        <strain evidence="12 13">PB-314</strain>
    </source>
</reference>
<dbReference type="SUPFAM" id="SSF52743">
    <property type="entry name" value="Subtilisin-like"/>
    <property type="match status" value="1"/>
</dbReference>
<dbReference type="PANTHER" id="PTHR43806">
    <property type="entry name" value="PEPTIDASE S8"/>
    <property type="match status" value="1"/>
</dbReference>
<keyword evidence="6 7" id="KW-0720">Serine protease</keyword>
<accession>A0ABY7UYL1</accession>
<dbReference type="PRINTS" id="PR00723">
    <property type="entry name" value="SUBTILISIN"/>
</dbReference>
<feature type="signal peptide" evidence="9">
    <location>
        <begin position="1"/>
        <end position="24"/>
    </location>
</feature>
<gene>
    <name evidence="12" type="ORF">M8445_11705</name>
</gene>
<evidence type="ECO:0000256" key="5">
    <source>
        <dbReference type="ARBA" id="ARBA00022801"/>
    </source>
</evidence>
<feature type="domain" description="PA" evidence="11">
    <location>
        <begin position="423"/>
        <end position="512"/>
    </location>
</feature>
<dbReference type="RefSeq" id="WP_273987932.1">
    <property type="nucleotide sequence ID" value="NZ_BAABQT010000003.1"/>
</dbReference>
<evidence type="ECO:0000256" key="1">
    <source>
        <dbReference type="ARBA" id="ARBA00011073"/>
    </source>
</evidence>
<dbReference type="Gene3D" id="3.50.30.30">
    <property type="match status" value="1"/>
</dbReference>
<comment type="similarity">
    <text evidence="1 7 8">Belongs to the peptidase S8 family.</text>
</comment>
<evidence type="ECO:0000313" key="12">
    <source>
        <dbReference type="EMBL" id="WDA58009.1"/>
    </source>
</evidence>
<dbReference type="InterPro" id="IPR050131">
    <property type="entry name" value="Peptidase_S8_subtilisin-like"/>
</dbReference>
<feature type="active site" description="Charge relay system" evidence="7">
    <location>
        <position position="537"/>
    </location>
</feature>
<feature type="domain" description="Peptidase S8/S53" evidence="10">
    <location>
        <begin position="520"/>
        <end position="585"/>
    </location>
</feature>
<evidence type="ECO:0000259" key="11">
    <source>
        <dbReference type="Pfam" id="PF02225"/>
    </source>
</evidence>
<keyword evidence="4 9" id="KW-0732">Signal</keyword>
<dbReference type="InterPro" id="IPR036852">
    <property type="entry name" value="Peptidase_S8/S53_dom_sf"/>
</dbReference>
<feature type="domain" description="Peptidase S8/S53" evidence="10">
    <location>
        <begin position="184"/>
        <end position="417"/>
    </location>
</feature>
<evidence type="ECO:0000256" key="9">
    <source>
        <dbReference type="SAM" id="SignalP"/>
    </source>
</evidence>
<evidence type="ECO:0000256" key="3">
    <source>
        <dbReference type="ARBA" id="ARBA00022670"/>
    </source>
</evidence>
<feature type="active site" description="Charge relay system" evidence="7">
    <location>
        <position position="230"/>
    </location>
</feature>
<keyword evidence="5 7" id="KW-0378">Hydrolase</keyword>
<evidence type="ECO:0000256" key="4">
    <source>
        <dbReference type="ARBA" id="ARBA00022729"/>
    </source>
</evidence>
<dbReference type="PROSITE" id="PS51892">
    <property type="entry name" value="SUBTILASE"/>
    <property type="match status" value="1"/>
</dbReference>
<feature type="chain" id="PRO_5047549006" evidence="9">
    <location>
        <begin position="25"/>
        <end position="596"/>
    </location>
</feature>
<dbReference type="PROSITE" id="PS00138">
    <property type="entry name" value="SUBTILASE_SER"/>
    <property type="match status" value="1"/>
</dbReference>
<protein>
    <submittedName>
        <fullName evidence="12">S8 family serine peptidase</fullName>
    </submittedName>
</protein>
<dbReference type="EMBL" id="CP115165">
    <property type="protein sequence ID" value="WDA58009.1"/>
    <property type="molecule type" value="Genomic_DNA"/>
</dbReference>
<dbReference type="PROSITE" id="PS51257">
    <property type="entry name" value="PROKAR_LIPOPROTEIN"/>
    <property type="match status" value="1"/>
</dbReference>
<dbReference type="PROSITE" id="PS00136">
    <property type="entry name" value="SUBTILASE_ASP"/>
    <property type="match status" value="1"/>
</dbReference>
<evidence type="ECO:0000256" key="2">
    <source>
        <dbReference type="ARBA" id="ARBA00022512"/>
    </source>
</evidence>
<dbReference type="InterPro" id="IPR003137">
    <property type="entry name" value="PA_domain"/>
</dbReference>
<sequence>MKLTHPLLATTLALTLAACGQQSAVTPDAVAPTAPVAGTPAGTDSYLVGFRQPLSAQNLGGQGLGAQELAAQAAVQAQAITAAGGVISSQWADISAAAVRLSPAALTKLRANPSVEYIEQEAVHRAQGMRSGSSDARPAPNTLGAQGLGAQALYAPSGEYTWGDNALRVPALRAAGYTGAATTKVAVCILDTGIDGNHPEFQRKLTGFKNFVTTEANRNDPYALNDVSHHGTHVAGTVFAQYGAGTGATGQQSGMDPNGVGGVATGANLYMGRVLGDTGSGSSSGIINGVNWCVAQLKSQGGTQDRVVVSMSLGGGSKSTTEQRAYTAAYNKGALIIAATGNDGAAVSYPAAYTQVAGVAAVDSNLAKADFSNFGTQVDLSGPGVAVLSSVPLGQGTAASASGGGVTFSNVQAADLTGRGSFTGNVVKAGDGTGTAGANEFCGTSTRNAALSGNIALIARGTCSFEEKTANAVASGARGVMIYNNAAGALGMTLTNTYAVPVVGVQQADGQGLLTKLPTTGTVAVTGADYESLDGTSMATPHVSAAAAVVWAAKPTLTNTQLLSLLTSTARDLGTAGKDNNFGYGLVDPYKAITGQ</sequence>
<keyword evidence="2" id="KW-0134">Cell wall</keyword>
<dbReference type="InterPro" id="IPR000209">
    <property type="entry name" value="Peptidase_S8/S53_dom"/>
</dbReference>